<accession>A0A6B3N5D8</accession>
<name>A0A6B3N5D8_9CYAN</name>
<gene>
    <name evidence="3" type="ORF">F6J89_15240</name>
</gene>
<evidence type="ECO:0000256" key="2">
    <source>
        <dbReference type="SAM" id="Phobius"/>
    </source>
</evidence>
<evidence type="ECO:0000313" key="3">
    <source>
        <dbReference type="EMBL" id="NER28946.1"/>
    </source>
</evidence>
<dbReference type="AlphaFoldDB" id="A0A6B3N5D8"/>
<dbReference type="EMBL" id="JAAHFQ010000283">
    <property type="protein sequence ID" value="NER28946.1"/>
    <property type="molecule type" value="Genomic_DNA"/>
</dbReference>
<sequence length="326" mass="36676">MNLSIIISITVSLIFLYLVFSLVASEIQELLTTILEWRAKHLRESIANLLGEENSGDPLIQKLYNNSLIRSLNQKDINRAKSIGPSYITSEIFSITFLETIKNVASYTTDNIDIDNLINHINNSDLPDTLKENFSVLTKLTTSKVKEKEKQLEQLEKEISNWYDRSMERATGVYKRNAKAVALIVAFFIAIAANVDTVYIVKSLAQDKIILSTISQVSEQFVTINAETASCITTAEDKEGKTNCLAPITNNLNFTLEQLAPLPIGWDLSEPFKKQFRPFNFKSIVETMVGWVLSAIAISMGAAFWFDLLRKVLNIRNTGKKPTTNK</sequence>
<feature type="transmembrane region" description="Helical" evidence="2">
    <location>
        <begin position="180"/>
        <end position="201"/>
    </location>
</feature>
<reference evidence="3" key="1">
    <citation type="submission" date="2019-11" db="EMBL/GenBank/DDBJ databases">
        <title>Genomic insights into an expanded diversity of filamentous marine cyanobacteria reveals the extraordinary biosynthetic potential of Moorea and Okeania.</title>
        <authorList>
            <person name="Ferreira Leao T."/>
            <person name="Wang M."/>
            <person name="Moss N."/>
            <person name="Da Silva R."/>
            <person name="Sanders J."/>
            <person name="Nurk S."/>
            <person name="Gurevich A."/>
            <person name="Humphrey G."/>
            <person name="Reher R."/>
            <person name="Zhu Q."/>
            <person name="Belda-Ferre P."/>
            <person name="Glukhov E."/>
            <person name="Rex R."/>
            <person name="Dorrestein P.C."/>
            <person name="Knight R."/>
            <person name="Pevzner P."/>
            <person name="Gerwick W.H."/>
            <person name="Gerwick L."/>
        </authorList>
    </citation>
    <scope>NUCLEOTIDE SEQUENCE</scope>
    <source>
        <strain evidence="3">SIO1C4</strain>
    </source>
</reference>
<feature type="coiled-coil region" evidence="1">
    <location>
        <begin position="138"/>
        <end position="165"/>
    </location>
</feature>
<keyword evidence="2" id="KW-0812">Transmembrane</keyword>
<organism evidence="3">
    <name type="scientific">Symploca sp. SIO1C4</name>
    <dbReference type="NCBI Taxonomy" id="2607765"/>
    <lineage>
        <taxon>Bacteria</taxon>
        <taxon>Bacillati</taxon>
        <taxon>Cyanobacteriota</taxon>
        <taxon>Cyanophyceae</taxon>
        <taxon>Coleofasciculales</taxon>
        <taxon>Coleofasciculaceae</taxon>
        <taxon>Symploca</taxon>
    </lineage>
</organism>
<proteinExistence type="predicted"/>
<feature type="transmembrane region" description="Helical" evidence="2">
    <location>
        <begin position="6"/>
        <end position="24"/>
    </location>
</feature>
<protein>
    <submittedName>
        <fullName evidence="3">Uncharacterized protein</fullName>
    </submittedName>
</protein>
<evidence type="ECO:0000256" key="1">
    <source>
        <dbReference type="SAM" id="Coils"/>
    </source>
</evidence>
<feature type="transmembrane region" description="Helical" evidence="2">
    <location>
        <begin position="288"/>
        <end position="306"/>
    </location>
</feature>
<keyword evidence="2" id="KW-1133">Transmembrane helix</keyword>
<comment type="caution">
    <text evidence="3">The sequence shown here is derived from an EMBL/GenBank/DDBJ whole genome shotgun (WGS) entry which is preliminary data.</text>
</comment>
<keyword evidence="2" id="KW-0472">Membrane</keyword>
<keyword evidence="1" id="KW-0175">Coiled coil</keyword>